<keyword evidence="6" id="KW-0325">Glycoprotein</keyword>
<evidence type="ECO:0000256" key="2">
    <source>
        <dbReference type="ARBA" id="ARBA00005375"/>
    </source>
</evidence>
<dbReference type="OMA" id="ICNVENE"/>
<dbReference type="CDD" id="cd07061">
    <property type="entry name" value="HP_HAP_like"/>
    <property type="match status" value="1"/>
</dbReference>
<keyword evidence="7" id="KW-1133">Transmembrane helix</keyword>
<name>I7M1Y5_TETTS</name>
<keyword evidence="7" id="KW-0812">Transmembrane</keyword>
<dbReference type="PANTHER" id="PTHR11567:SF211">
    <property type="entry name" value="PROSTATIC ACID PHOSPHATASE"/>
    <property type="match status" value="1"/>
</dbReference>
<dbReference type="InterPro" id="IPR050645">
    <property type="entry name" value="Histidine_acid_phosphatase"/>
</dbReference>
<comment type="catalytic activity">
    <reaction evidence="1">
        <text>a phosphate monoester + H2O = an alcohol + phosphate</text>
        <dbReference type="Rhea" id="RHEA:15017"/>
        <dbReference type="ChEBI" id="CHEBI:15377"/>
        <dbReference type="ChEBI" id="CHEBI:30879"/>
        <dbReference type="ChEBI" id="CHEBI:43474"/>
        <dbReference type="ChEBI" id="CHEBI:67140"/>
        <dbReference type="EC" id="3.1.3.2"/>
    </reaction>
</comment>
<dbReference type="GeneID" id="7826676"/>
<evidence type="ECO:0000256" key="8">
    <source>
        <dbReference type="SAM" id="SignalP"/>
    </source>
</evidence>
<proteinExistence type="inferred from homology"/>
<dbReference type="InterPro" id="IPR000560">
    <property type="entry name" value="His_Pase_clade-2"/>
</dbReference>
<evidence type="ECO:0000256" key="1">
    <source>
        <dbReference type="ARBA" id="ARBA00000032"/>
    </source>
</evidence>
<evidence type="ECO:0000313" key="9">
    <source>
        <dbReference type="EMBL" id="EAR98026.1"/>
    </source>
</evidence>
<dbReference type="Proteomes" id="UP000009168">
    <property type="component" value="Unassembled WGS sequence"/>
</dbReference>
<keyword evidence="4" id="KW-0378">Hydrolase</keyword>
<dbReference type="EMBL" id="GG662656">
    <property type="protein sequence ID" value="EAR98026.1"/>
    <property type="molecule type" value="Genomic_DNA"/>
</dbReference>
<dbReference type="HOGENOM" id="CLU_030431_1_2_1"/>
<organism evidence="9 10">
    <name type="scientific">Tetrahymena thermophila (strain SB210)</name>
    <dbReference type="NCBI Taxonomy" id="312017"/>
    <lineage>
        <taxon>Eukaryota</taxon>
        <taxon>Sar</taxon>
        <taxon>Alveolata</taxon>
        <taxon>Ciliophora</taxon>
        <taxon>Intramacronucleata</taxon>
        <taxon>Oligohymenophorea</taxon>
        <taxon>Hymenostomatida</taxon>
        <taxon>Tetrahymenina</taxon>
        <taxon>Tetrahymenidae</taxon>
        <taxon>Tetrahymena</taxon>
    </lineage>
</organism>
<dbReference type="SUPFAM" id="SSF53254">
    <property type="entry name" value="Phosphoglycerate mutase-like"/>
    <property type="match status" value="1"/>
</dbReference>
<dbReference type="RefSeq" id="XP_001018271.1">
    <property type="nucleotide sequence ID" value="XM_001018271.3"/>
</dbReference>
<keyword evidence="7" id="KW-0472">Membrane</keyword>
<dbReference type="InParanoid" id="I7M1Y5"/>
<dbReference type="Pfam" id="PF00328">
    <property type="entry name" value="His_Phos_2"/>
    <property type="match status" value="1"/>
</dbReference>
<evidence type="ECO:0000256" key="6">
    <source>
        <dbReference type="ARBA" id="ARBA00023180"/>
    </source>
</evidence>
<keyword evidence="5" id="KW-1015">Disulfide bond</keyword>
<evidence type="ECO:0000313" key="10">
    <source>
        <dbReference type="Proteomes" id="UP000009168"/>
    </source>
</evidence>
<dbReference type="PANTHER" id="PTHR11567">
    <property type="entry name" value="ACID PHOSPHATASE-RELATED"/>
    <property type="match status" value="1"/>
</dbReference>
<dbReference type="InterPro" id="IPR029033">
    <property type="entry name" value="His_PPase_superfam"/>
</dbReference>
<sequence>MIKKFVLAFLAFTQAILAAQDPQGKLLQVVETFRHGARYRIYNSSYPNNNQINYGELTAEGQRMHYVLGVTLQQNYAQSLNFPDKYDHTFIYAKSTNVNRTIMSAYSQLAGMFPLNKGIDVENINTQFMVPPFTKIADIGQQKYALAGGQQPIPIHVKEQKDEKQLLGYGDACNNSPKWSQKNKDDSDWNRIKGEFQPLIDKLANNKFFQLPANPDLDTIAQLVDTLIAIKWAGDDAQNTLIAAQIEGFLLPLDEMMNPNNFNVMWVQMNLLYSIQLHLALFKTEQQKKTSVTPFFNELLAYFNNYLSAKDTQNPFFKWIMLSAHDTTIAMVAQGLNLTSWQCMEQVKNQTFASNPSSPCIYTYPGFASNIIFELYEDNNKKPYVKALYNGTAQPLCGTADTFCYLDQFTQSISYSIVSDFDKECDNPIYVSSPDSSSTPTWAIVVIVIVSVLFVGALGYIFFQRKKILSLQSIDKNSNYSQI</sequence>
<evidence type="ECO:0000256" key="5">
    <source>
        <dbReference type="ARBA" id="ARBA00023157"/>
    </source>
</evidence>
<dbReference type="GO" id="GO:0003993">
    <property type="term" value="F:acid phosphatase activity"/>
    <property type="evidence" value="ECO:0007669"/>
    <property type="project" value="UniProtKB-EC"/>
</dbReference>
<gene>
    <name evidence="9" type="ORF">TTHERM_00284180</name>
</gene>
<comment type="similarity">
    <text evidence="2">Belongs to the histidine acid phosphatase family.</text>
</comment>
<keyword evidence="3 8" id="KW-0732">Signal</keyword>
<dbReference type="AlphaFoldDB" id="I7M1Y5"/>
<feature type="chain" id="PRO_5003712151" evidence="8">
    <location>
        <begin position="19"/>
        <end position="483"/>
    </location>
</feature>
<dbReference type="KEGG" id="tet:TTHERM_00284180"/>
<keyword evidence="10" id="KW-1185">Reference proteome</keyword>
<evidence type="ECO:0000256" key="4">
    <source>
        <dbReference type="ARBA" id="ARBA00022801"/>
    </source>
</evidence>
<protein>
    <submittedName>
        <fullName evidence="9">Histidine phosphatase family (Branch 2) protein</fullName>
    </submittedName>
</protein>
<dbReference type="eggNOG" id="KOG3720">
    <property type="taxonomic scope" value="Eukaryota"/>
</dbReference>
<feature type="signal peptide" evidence="8">
    <location>
        <begin position="1"/>
        <end position="18"/>
    </location>
</feature>
<feature type="transmembrane region" description="Helical" evidence="7">
    <location>
        <begin position="442"/>
        <end position="463"/>
    </location>
</feature>
<reference evidence="10" key="1">
    <citation type="journal article" date="2006" name="PLoS Biol.">
        <title>Macronuclear genome sequence of the ciliate Tetrahymena thermophila, a model eukaryote.</title>
        <authorList>
            <person name="Eisen J.A."/>
            <person name="Coyne R.S."/>
            <person name="Wu M."/>
            <person name="Wu D."/>
            <person name="Thiagarajan M."/>
            <person name="Wortman J.R."/>
            <person name="Badger J.H."/>
            <person name="Ren Q."/>
            <person name="Amedeo P."/>
            <person name="Jones K.M."/>
            <person name="Tallon L.J."/>
            <person name="Delcher A.L."/>
            <person name="Salzberg S.L."/>
            <person name="Silva J.C."/>
            <person name="Haas B.J."/>
            <person name="Majoros W.H."/>
            <person name="Farzad M."/>
            <person name="Carlton J.M."/>
            <person name="Smith R.K. Jr."/>
            <person name="Garg J."/>
            <person name="Pearlman R.E."/>
            <person name="Karrer K.M."/>
            <person name="Sun L."/>
            <person name="Manning G."/>
            <person name="Elde N.C."/>
            <person name="Turkewitz A.P."/>
            <person name="Asai D.J."/>
            <person name="Wilkes D.E."/>
            <person name="Wang Y."/>
            <person name="Cai H."/>
            <person name="Collins K."/>
            <person name="Stewart B.A."/>
            <person name="Lee S.R."/>
            <person name="Wilamowska K."/>
            <person name="Weinberg Z."/>
            <person name="Ruzzo W.L."/>
            <person name="Wloga D."/>
            <person name="Gaertig J."/>
            <person name="Frankel J."/>
            <person name="Tsao C.-C."/>
            <person name="Gorovsky M.A."/>
            <person name="Keeling P.J."/>
            <person name="Waller R.F."/>
            <person name="Patron N.J."/>
            <person name="Cherry J.M."/>
            <person name="Stover N.A."/>
            <person name="Krieger C.J."/>
            <person name="del Toro C."/>
            <person name="Ryder H.F."/>
            <person name="Williamson S.C."/>
            <person name="Barbeau R.A."/>
            <person name="Hamilton E.P."/>
            <person name="Orias E."/>
        </authorList>
    </citation>
    <scope>NUCLEOTIDE SEQUENCE [LARGE SCALE GENOMIC DNA]</scope>
    <source>
        <strain evidence="10">SB210</strain>
    </source>
</reference>
<dbReference type="Gene3D" id="3.40.50.1240">
    <property type="entry name" value="Phosphoglycerate mutase-like"/>
    <property type="match status" value="1"/>
</dbReference>
<accession>I7M1Y5</accession>
<evidence type="ECO:0000256" key="3">
    <source>
        <dbReference type="ARBA" id="ARBA00022729"/>
    </source>
</evidence>
<dbReference type="OrthoDB" id="294308at2759"/>
<evidence type="ECO:0000256" key="7">
    <source>
        <dbReference type="SAM" id="Phobius"/>
    </source>
</evidence>